<dbReference type="InterPro" id="IPR059106">
    <property type="entry name" value="WHD_MalT"/>
</dbReference>
<dbReference type="Pfam" id="PF00196">
    <property type="entry name" value="GerE"/>
    <property type="match status" value="1"/>
</dbReference>
<dbReference type="PROSITE" id="PS50043">
    <property type="entry name" value="HTH_LUXR_2"/>
    <property type="match status" value="1"/>
</dbReference>
<dbReference type="RefSeq" id="WP_209682145.1">
    <property type="nucleotide sequence ID" value="NZ_JAGIOI010000001.1"/>
</dbReference>
<comment type="caution">
    <text evidence="5">The sequence shown here is derived from an EMBL/GenBank/DDBJ whole genome shotgun (WGS) entry which is preliminary data.</text>
</comment>
<evidence type="ECO:0000256" key="1">
    <source>
        <dbReference type="ARBA" id="ARBA00023015"/>
    </source>
</evidence>
<keyword evidence="3" id="KW-0804">Transcription</keyword>
<dbReference type="SUPFAM" id="SSF52540">
    <property type="entry name" value="P-loop containing nucleoside triphosphate hydrolases"/>
    <property type="match status" value="1"/>
</dbReference>
<keyword evidence="2" id="KW-0238">DNA-binding</keyword>
<evidence type="ECO:0000259" key="4">
    <source>
        <dbReference type="PROSITE" id="PS50043"/>
    </source>
</evidence>
<feature type="domain" description="HTH luxR-type" evidence="4">
    <location>
        <begin position="808"/>
        <end position="870"/>
    </location>
</feature>
<name>A0ABS4YZZ8_9MICC</name>
<dbReference type="InterPro" id="IPR036388">
    <property type="entry name" value="WH-like_DNA-bd_sf"/>
</dbReference>
<organism evidence="5 6">
    <name type="scientific">Arthrobacter stackebrandtii</name>
    <dbReference type="NCBI Taxonomy" id="272161"/>
    <lineage>
        <taxon>Bacteria</taxon>
        <taxon>Bacillati</taxon>
        <taxon>Actinomycetota</taxon>
        <taxon>Actinomycetes</taxon>
        <taxon>Micrococcales</taxon>
        <taxon>Micrococcaceae</taxon>
        <taxon>Arthrobacter</taxon>
    </lineage>
</organism>
<dbReference type="PANTHER" id="PTHR44688:SF16">
    <property type="entry name" value="DNA-BINDING TRANSCRIPTIONAL ACTIVATOR DEVR_DOSR"/>
    <property type="match status" value="1"/>
</dbReference>
<sequence>MGTREIAQWKPLPWFLVSPPKNGGPARSRERLLRHIDELVDLYPLTLLSAPSGYAKTALLSTWAVAEGRRVAWLSLSRHIGENEESLLGGIISSLHRLAPRLGANDAHLLSRIFPDEQGTQATLELVASRLLELEEPIVMIVDDAHLVGSTLSSGLLQTLTDHCQNRLRFVLAGAAELNQSFNRMLARGTATRLGPAELSLTVAEIVEDFHQVGIALSEEAAQSLHNENGGWPIAVQLEIVARSSGSGGTGPVGHSVLTEFVATSILGQMRPELAEFVLAGTTCLRLDAALAQLLTGAGNSSALLEECANQGIFLDRYESGEHRTVYKWRQEFSTQCQQILDRTDSGRRRRLNAIAAQALARLFPTEAMSHALLAGDSEALMGILREQWLRIVIESGAAVLNDILLQLPGDIALNPEILLIRSACLDLLGDAPGSTLLRLQARRALSAMDVVPHQVRATLAFATLFTENDAGALAIAVDSAREHSAELQGNPVTNAFAMFFLGWTELRLRRNPAAAVRMLRSALDQAENSGLHTLAQRTRANLMLALSFGGYFSSALALMAKYEVPGQDATVLEWNHYDGAIEHFARGIVDFWQGRLPEANQTFLDMVAQGGHQASYTALARVYLAFCAADTGDARDIRAAESRLDGVSQSPQHGVPWPTYGLIAAASLRAASGEPEAAFEMVRDIRDVAHVPVCLALAAELARLAGRPADALQMLGGISATGMTSYVSVSALITSAIISRGKGEGDAAHRQLERALDLAVKESIVRPFAGGDDALVQLLTEHAAWGTAHEGFLAARLAHGPGNISRQAMLGTQLSKREQEVFGFLRTTMTAEEIAAALFVSVNTVRTHQRSIYRKLGVSTRRDAIRLRP</sequence>
<dbReference type="InterPro" id="IPR027417">
    <property type="entry name" value="P-loop_NTPase"/>
</dbReference>
<dbReference type="EMBL" id="JAGIOI010000001">
    <property type="protein sequence ID" value="MBP2414363.1"/>
    <property type="molecule type" value="Genomic_DNA"/>
</dbReference>
<evidence type="ECO:0000256" key="2">
    <source>
        <dbReference type="ARBA" id="ARBA00023125"/>
    </source>
</evidence>
<protein>
    <submittedName>
        <fullName evidence="5">LuxR family maltose regulon positive regulatory protein</fullName>
    </submittedName>
</protein>
<dbReference type="InterPro" id="IPR016032">
    <property type="entry name" value="Sig_transdc_resp-reg_C-effctor"/>
</dbReference>
<dbReference type="InterPro" id="IPR000792">
    <property type="entry name" value="Tscrpt_reg_LuxR_C"/>
</dbReference>
<keyword evidence="6" id="KW-1185">Reference proteome</keyword>
<evidence type="ECO:0000313" key="5">
    <source>
        <dbReference type="EMBL" id="MBP2414363.1"/>
    </source>
</evidence>
<dbReference type="Proteomes" id="UP000711614">
    <property type="component" value="Unassembled WGS sequence"/>
</dbReference>
<dbReference type="CDD" id="cd06170">
    <property type="entry name" value="LuxR_C_like"/>
    <property type="match status" value="1"/>
</dbReference>
<accession>A0ABS4YZZ8</accession>
<dbReference type="Gene3D" id="1.10.10.10">
    <property type="entry name" value="Winged helix-like DNA-binding domain superfamily/Winged helix DNA-binding domain"/>
    <property type="match status" value="1"/>
</dbReference>
<gene>
    <name evidence="5" type="ORF">JOF48_003162</name>
</gene>
<dbReference type="PRINTS" id="PR00038">
    <property type="entry name" value="HTHLUXR"/>
</dbReference>
<evidence type="ECO:0000313" key="6">
    <source>
        <dbReference type="Proteomes" id="UP000711614"/>
    </source>
</evidence>
<dbReference type="Pfam" id="PF25873">
    <property type="entry name" value="WHD_MalT"/>
    <property type="match status" value="1"/>
</dbReference>
<reference evidence="5 6" key="1">
    <citation type="submission" date="2021-03" db="EMBL/GenBank/DDBJ databases">
        <title>Sequencing the genomes of 1000 actinobacteria strains.</title>
        <authorList>
            <person name="Klenk H.-P."/>
        </authorList>
    </citation>
    <scope>NUCLEOTIDE SEQUENCE [LARGE SCALE GENOMIC DNA]</scope>
    <source>
        <strain evidence="5 6">DSM 16005</strain>
    </source>
</reference>
<dbReference type="PANTHER" id="PTHR44688">
    <property type="entry name" value="DNA-BINDING TRANSCRIPTIONAL ACTIVATOR DEVR_DOSR"/>
    <property type="match status" value="1"/>
</dbReference>
<keyword evidence="1" id="KW-0805">Transcription regulation</keyword>
<proteinExistence type="predicted"/>
<evidence type="ECO:0000256" key="3">
    <source>
        <dbReference type="ARBA" id="ARBA00023163"/>
    </source>
</evidence>
<dbReference type="SMART" id="SM00421">
    <property type="entry name" value="HTH_LUXR"/>
    <property type="match status" value="1"/>
</dbReference>
<dbReference type="SUPFAM" id="SSF46894">
    <property type="entry name" value="C-terminal effector domain of the bipartite response regulators"/>
    <property type="match status" value="1"/>
</dbReference>